<evidence type="ECO:0000256" key="10">
    <source>
        <dbReference type="ARBA" id="ARBA00023136"/>
    </source>
</evidence>
<keyword evidence="6 11" id="KW-0547">Nucleotide-binding</keyword>
<dbReference type="SMART" id="SM00746">
    <property type="entry name" value="TRASH"/>
    <property type="match status" value="1"/>
</dbReference>
<comment type="subcellular location">
    <subcellularLocation>
        <location evidence="1">Cell membrane</location>
        <topology evidence="1">Multi-pass membrane protein</topology>
    </subcellularLocation>
</comment>
<protein>
    <submittedName>
        <fullName evidence="14">Lead cadmium zinc and mercury transporting ATPase</fullName>
    </submittedName>
</protein>
<keyword evidence="9 11" id="KW-1133">Transmembrane helix</keyword>
<dbReference type="InterPro" id="IPR009078">
    <property type="entry name" value="Ferritin-like_SF"/>
</dbReference>
<dbReference type="GO" id="GO:0043682">
    <property type="term" value="F:P-type divalent copper transporter activity"/>
    <property type="evidence" value="ECO:0007669"/>
    <property type="project" value="TreeGrafter"/>
</dbReference>
<feature type="transmembrane region" description="Helical" evidence="11">
    <location>
        <begin position="237"/>
        <end position="256"/>
    </location>
</feature>
<dbReference type="Proteomes" id="UP000469949">
    <property type="component" value="Unassembled WGS sequence"/>
</dbReference>
<feature type="transmembrane region" description="Helical" evidence="11">
    <location>
        <begin position="276"/>
        <end position="295"/>
    </location>
</feature>
<dbReference type="InterPro" id="IPR059000">
    <property type="entry name" value="ATPase_P-type_domA"/>
</dbReference>
<dbReference type="GO" id="GO:0060003">
    <property type="term" value="P:copper ion export"/>
    <property type="evidence" value="ECO:0007669"/>
    <property type="project" value="UniProtKB-ARBA"/>
</dbReference>
<evidence type="ECO:0000256" key="1">
    <source>
        <dbReference type="ARBA" id="ARBA00004651"/>
    </source>
</evidence>
<name>A0A833IZT8_9HYPH</name>
<dbReference type="InterPro" id="IPR012348">
    <property type="entry name" value="RNR-like"/>
</dbReference>
<dbReference type="Pfam" id="PF04945">
    <property type="entry name" value="YHS"/>
    <property type="match status" value="1"/>
</dbReference>
<accession>A0A833IZT8</accession>
<dbReference type="SFLD" id="SFLDG00002">
    <property type="entry name" value="C1.7:_P-type_atpase_like"/>
    <property type="match status" value="1"/>
</dbReference>
<dbReference type="GO" id="GO:0005886">
    <property type="term" value="C:plasma membrane"/>
    <property type="evidence" value="ECO:0007669"/>
    <property type="project" value="UniProtKB-SubCell"/>
</dbReference>
<feature type="region of interest" description="Disordered" evidence="12">
    <location>
        <begin position="1"/>
        <end position="32"/>
    </location>
</feature>
<dbReference type="SUPFAM" id="SSF56784">
    <property type="entry name" value="HAD-like"/>
    <property type="match status" value="1"/>
</dbReference>
<keyword evidence="5 11" id="KW-0479">Metal-binding</keyword>
<feature type="transmembrane region" description="Helical" evidence="11">
    <location>
        <begin position="458"/>
        <end position="481"/>
    </location>
</feature>
<keyword evidence="3 11" id="KW-1003">Cell membrane</keyword>
<dbReference type="FunFam" id="2.70.150.10:FF:000020">
    <property type="entry name" value="Copper-exporting P-type ATPase A"/>
    <property type="match status" value="1"/>
</dbReference>
<evidence type="ECO:0000256" key="11">
    <source>
        <dbReference type="RuleBase" id="RU362081"/>
    </source>
</evidence>
<gene>
    <name evidence="14" type="ORF">F8B43_5606</name>
</gene>
<dbReference type="SFLD" id="SFLDS00003">
    <property type="entry name" value="Haloacid_Dehalogenase"/>
    <property type="match status" value="1"/>
</dbReference>
<dbReference type="GO" id="GO:0016887">
    <property type="term" value="F:ATP hydrolysis activity"/>
    <property type="evidence" value="ECO:0007669"/>
    <property type="project" value="InterPro"/>
</dbReference>
<dbReference type="PRINTS" id="PR00119">
    <property type="entry name" value="CATATPASE"/>
</dbReference>
<dbReference type="GO" id="GO:0016491">
    <property type="term" value="F:oxidoreductase activity"/>
    <property type="evidence" value="ECO:0007669"/>
    <property type="project" value="InterPro"/>
</dbReference>
<dbReference type="InterPro" id="IPR001757">
    <property type="entry name" value="P_typ_ATPase"/>
</dbReference>
<organism evidence="14 15">
    <name type="scientific">Methylorubrum populi</name>
    <dbReference type="NCBI Taxonomy" id="223967"/>
    <lineage>
        <taxon>Bacteria</taxon>
        <taxon>Pseudomonadati</taxon>
        <taxon>Pseudomonadota</taxon>
        <taxon>Alphaproteobacteria</taxon>
        <taxon>Hyphomicrobiales</taxon>
        <taxon>Methylobacteriaceae</taxon>
        <taxon>Methylorubrum</taxon>
    </lineage>
</organism>
<feature type="transmembrane region" description="Helical" evidence="11">
    <location>
        <begin position="206"/>
        <end position="225"/>
    </location>
</feature>
<dbReference type="InterPro" id="IPR036412">
    <property type="entry name" value="HAD-like_sf"/>
</dbReference>
<dbReference type="NCBIfam" id="TIGR01511">
    <property type="entry name" value="ATPase-IB1_Cu"/>
    <property type="match status" value="1"/>
</dbReference>
<dbReference type="SFLD" id="SFLDF00027">
    <property type="entry name" value="p-type_atpase"/>
    <property type="match status" value="1"/>
</dbReference>
<evidence type="ECO:0000256" key="6">
    <source>
        <dbReference type="ARBA" id="ARBA00022741"/>
    </source>
</evidence>
<feature type="compositionally biased region" description="Polar residues" evidence="12">
    <location>
        <begin position="1"/>
        <end position="11"/>
    </location>
</feature>
<dbReference type="InterPro" id="IPR045800">
    <property type="entry name" value="HMBD"/>
</dbReference>
<dbReference type="Gene3D" id="3.40.50.1000">
    <property type="entry name" value="HAD superfamily/HAD-like"/>
    <property type="match status" value="1"/>
</dbReference>
<dbReference type="NCBIfam" id="TIGR01525">
    <property type="entry name" value="ATPase-IB_hvy"/>
    <property type="match status" value="1"/>
</dbReference>
<evidence type="ECO:0000313" key="14">
    <source>
        <dbReference type="EMBL" id="KAB7781938.1"/>
    </source>
</evidence>
<feature type="transmembrane region" description="Helical" evidence="11">
    <location>
        <begin position="774"/>
        <end position="793"/>
    </location>
</feature>
<dbReference type="SUPFAM" id="SSF81653">
    <property type="entry name" value="Calcium ATPase, transduction domain A"/>
    <property type="match status" value="1"/>
</dbReference>
<evidence type="ECO:0000256" key="7">
    <source>
        <dbReference type="ARBA" id="ARBA00022840"/>
    </source>
</evidence>
<dbReference type="InterPro" id="IPR027256">
    <property type="entry name" value="P-typ_ATPase_IB"/>
</dbReference>
<dbReference type="InterPro" id="IPR044492">
    <property type="entry name" value="P_typ_ATPase_HD_dom"/>
</dbReference>
<comment type="caution">
    <text evidence="14">The sequence shown here is derived from an EMBL/GenBank/DDBJ whole genome shotgun (WGS) entry which is preliminary data.</text>
</comment>
<dbReference type="EMBL" id="WEKV01000023">
    <property type="protein sequence ID" value="KAB7781938.1"/>
    <property type="molecule type" value="Genomic_DNA"/>
</dbReference>
<dbReference type="InterPro" id="IPR008250">
    <property type="entry name" value="ATPase_P-typ_transduc_dom_A_sf"/>
</dbReference>
<dbReference type="PRINTS" id="PR00943">
    <property type="entry name" value="CUATPASE"/>
</dbReference>
<dbReference type="Gene3D" id="3.40.1110.10">
    <property type="entry name" value="Calcium-transporting ATPase, cytoplasmic domain N"/>
    <property type="match status" value="1"/>
</dbReference>
<dbReference type="CDD" id="cd02094">
    <property type="entry name" value="P-type_ATPase_Cu-like"/>
    <property type="match status" value="1"/>
</dbReference>
<dbReference type="Gene3D" id="1.10.620.20">
    <property type="entry name" value="Ribonucleotide Reductase, subunit A"/>
    <property type="match status" value="1"/>
</dbReference>
<evidence type="ECO:0000313" key="15">
    <source>
        <dbReference type="Proteomes" id="UP000469949"/>
    </source>
</evidence>
<dbReference type="Pfam" id="PF00702">
    <property type="entry name" value="Hydrolase"/>
    <property type="match status" value="1"/>
</dbReference>
<feature type="domain" description="TRASH" evidence="13">
    <location>
        <begin position="36"/>
        <end position="74"/>
    </location>
</feature>
<proteinExistence type="inferred from homology"/>
<dbReference type="Pfam" id="PF19335">
    <property type="entry name" value="HMBD"/>
    <property type="match status" value="1"/>
</dbReference>
<feature type="compositionally biased region" description="Basic and acidic residues" evidence="12">
    <location>
        <begin position="100"/>
        <end position="113"/>
    </location>
</feature>
<dbReference type="InterPro" id="IPR011017">
    <property type="entry name" value="TRASH_dom"/>
</dbReference>
<dbReference type="AlphaFoldDB" id="A0A833IZT8"/>
<evidence type="ECO:0000256" key="12">
    <source>
        <dbReference type="SAM" id="MobiDB-lite"/>
    </source>
</evidence>
<reference evidence="14 15" key="1">
    <citation type="submission" date="2019-10" db="EMBL/GenBank/DDBJ databases">
        <title>Draft Genome Sequence of the Caffeine Degrading Methylotroph Methylorubrum populi PINKEL.</title>
        <authorList>
            <person name="Dawson S.C."/>
            <person name="Zhang X."/>
            <person name="Wright M.E."/>
            <person name="Sharma G."/>
            <person name="Langner J.T."/>
            <person name="Ditty J.L."/>
            <person name="Subuyuj G.A."/>
        </authorList>
    </citation>
    <scope>NUCLEOTIDE SEQUENCE [LARGE SCALE GENOMIC DNA]</scope>
    <source>
        <strain evidence="14 15">Pinkel</strain>
    </source>
</reference>
<feature type="transmembrane region" description="Helical" evidence="11">
    <location>
        <begin position="173"/>
        <end position="194"/>
    </location>
</feature>
<dbReference type="PANTHER" id="PTHR43520:SF8">
    <property type="entry name" value="P-TYPE CU(+) TRANSPORTER"/>
    <property type="match status" value="1"/>
</dbReference>
<dbReference type="RefSeq" id="WP_152279157.1">
    <property type="nucleotide sequence ID" value="NZ_WEKV01000023.1"/>
</dbReference>
<dbReference type="InterPro" id="IPR007029">
    <property type="entry name" value="YHS_dom"/>
</dbReference>
<evidence type="ECO:0000256" key="9">
    <source>
        <dbReference type="ARBA" id="ARBA00022989"/>
    </source>
</evidence>
<dbReference type="GO" id="GO:0005507">
    <property type="term" value="F:copper ion binding"/>
    <property type="evidence" value="ECO:0007669"/>
    <property type="project" value="TreeGrafter"/>
</dbReference>
<keyword evidence="8" id="KW-1278">Translocase</keyword>
<dbReference type="InterPro" id="IPR023214">
    <property type="entry name" value="HAD_sf"/>
</dbReference>
<dbReference type="PANTHER" id="PTHR43520">
    <property type="entry name" value="ATP7, ISOFORM B"/>
    <property type="match status" value="1"/>
</dbReference>
<keyword evidence="7 11" id="KW-0067">ATP-binding</keyword>
<dbReference type="SUPFAM" id="SSF47240">
    <property type="entry name" value="Ferritin-like"/>
    <property type="match status" value="1"/>
</dbReference>
<dbReference type="Pfam" id="PF00122">
    <property type="entry name" value="E1-E2_ATPase"/>
    <property type="match status" value="1"/>
</dbReference>
<evidence type="ECO:0000259" key="13">
    <source>
        <dbReference type="SMART" id="SM00746"/>
    </source>
</evidence>
<dbReference type="InterPro" id="IPR023298">
    <property type="entry name" value="ATPase_P-typ_TM_dom_sf"/>
</dbReference>
<dbReference type="GO" id="GO:0055070">
    <property type="term" value="P:copper ion homeostasis"/>
    <property type="evidence" value="ECO:0007669"/>
    <property type="project" value="TreeGrafter"/>
</dbReference>
<evidence type="ECO:0000256" key="5">
    <source>
        <dbReference type="ARBA" id="ARBA00022723"/>
    </source>
</evidence>
<evidence type="ECO:0000256" key="8">
    <source>
        <dbReference type="ARBA" id="ARBA00022967"/>
    </source>
</evidence>
<dbReference type="InterPro" id="IPR018303">
    <property type="entry name" value="ATPase_P-typ_P_site"/>
</dbReference>
<feature type="transmembrane region" description="Helical" evidence="11">
    <location>
        <begin position="799"/>
        <end position="817"/>
    </location>
</feature>
<dbReference type="Gene3D" id="2.70.150.10">
    <property type="entry name" value="Calcium-transporting ATPase, cytoplasmic transduction domain A"/>
    <property type="match status" value="1"/>
</dbReference>
<keyword evidence="10 11" id="KW-0472">Membrane</keyword>
<feature type="region of interest" description="Disordered" evidence="12">
    <location>
        <begin position="88"/>
        <end position="115"/>
    </location>
</feature>
<dbReference type="SUPFAM" id="SSF81665">
    <property type="entry name" value="Calcium ATPase, transmembrane domain M"/>
    <property type="match status" value="1"/>
</dbReference>
<comment type="similarity">
    <text evidence="2 11">Belongs to the cation transport ATPase (P-type) (TC 3.A.3) family. Type IB subfamily.</text>
</comment>
<dbReference type="NCBIfam" id="TIGR01494">
    <property type="entry name" value="ATPase_P-type"/>
    <property type="match status" value="1"/>
</dbReference>
<evidence type="ECO:0000256" key="3">
    <source>
        <dbReference type="ARBA" id="ARBA00022475"/>
    </source>
</evidence>
<sequence length="828" mass="86347">MAGNDNDNPLATQAAHGHMHHHPERGDAHAGSLVKDPVCGMSVDPATAAHRAEYDGSNYVFCSARCKAKFDADPVHYAALASVTLSGHHDDAPVGPGQPHHHDGHDHAHDRHSAAQPVTGAVPAGTIWTCPMHPEVRRDAPGSCPICGMALEPLLATGEMGPSPELADMTRRFWIGLALALPVFLLEMGGHLIPALHHLVPMRISIWIQFVLATPVVLWAGWPFFQRGWASLVNRSLNMFTLIAMGTGVAWGYSVVATMAPQMFPAAFRAADGMVAVYYEAAAVITVLVLLGQVLELRAREQTSGAIKALLNLAPKTARRIGPDGAEEDIAIDLVAIGDRLRVRPGESVPVDGTIEDGRSSLDESMVTGESMPVTRQAGDAVVGGTMNQTGALIIRAEKIGMDTMLSRIVQMVADAQRSRAPIQRMADKVSGWFVPVVIALALLAFAAWGVWGPEPRLAHGLIAAVSVLIIACPCALGLATPMSIMVGVGKGAATGVLIKNAEALERMEKVDTLIVDKTGTLTEGKPAVTAIVAAGGFAEDEVLRLAAGVEKVSEHPLAQAIVAAAETRKIAVPDVSGFDSPTGRGALGTVDGKRIVLGNAAFLKEHGIDADALSEQADALRGDGATAIYIGVGDQPGGIFAIADPIKATTPDALKALHVEGIRIVMLTGDNRVTAEAVGRRLGIDEVEADVLPDGKAAVVERLKAEGKVVAMAGDGVNDAPALAAAEVGIAMGSGTDVAIESAGVTLLKGDLMGIVRARRLSQATMTNIRQNLVFAFIYNAAGIPIAAGVLYPVFGLLLSPIIAAAAMALSSVSVISNSLRLRAMKV</sequence>
<dbReference type="InterPro" id="IPR023299">
    <property type="entry name" value="ATPase_P-typ_cyto_dom_N"/>
</dbReference>
<feature type="transmembrane region" description="Helical" evidence="11">
    <location>
        <begin position="430"/>
        <end position="452"/>
    </location>
</feature>
<evidence type="ECO:0000256" key="4">
    <source>
        <dbReference type="ARBA" id="ARBA00022692"/>
    </source>
</evidence>
<dbReference type="PROSITE" id="PS00154">
    <property type="entry name" value="ATPASE_E1_E2"/>
    <property type="match status" value="1"/>
</dbReference>
<keyword evidence="4 11" id="KW-0812">Transmembrane</keyword>
<dbReference type="GO" id="GO:0005524">
    <property type="term" value="F:ATP binding"/>
    <property type="evidence" value="ECO:0007669"/>
    <property type="project" value="UniProtKB-UniRule"/>
</dbReference>
<evidence type="ECO:0000256" key="2">
    <source>
        <dbReference type="ARBA" id="ARBA00006024"/>
    </source>
</evidence>